<keyword evidence="2" id="KW-0472">Membrane</keyword>
<evidence type="ECO:0000256" key="2">
    <source>
        <dbReference type="SAM" id="Phobius"/>
    </source>
</evidence>
<reference evidence="3" key="1">
    <citation type="submission" date="2021-01" db="EMBL/GenBank/DDBJ databases">
        <title>Metabolic potential, ecology and presence of endohyphal bacteria is reflected in genomic diversity of Mucoromycotina.</title>
        <authorList>
            <person name="Muszewska A."/>
            <person name="Okrasinska A."/>
            <person name="Steczkiewicz K."/>
            <person name="Drgas O."/>
            <person name="Orlowska M."/>
            <person name="Perlinska-Lenart U."/>
            <person name="Aleksandrzak-Piekarczyk T."/>
            <person name="Szatraj K."/>
            <person name="Zielenkiewicz U."/>
            <person name="Pilsyk S."/>
            <person name="Malc E."/>
            <person name="Mieczkowski P."/>
            <person name="Kruszewska J.S."/>
            <person name="Biernat P."/>
            <person name="Pawlowska J."/>
        </authorList>
    </citation>
    <scope>NUCLEOTIDE SEQUENCE</scope>
    <source>
        <strain evidence="3">WA0000018081</strain>
    </source>
</reference>
<feature type="region of interest" description="Disordered" evidence="1">
    <location>
        <begin position="1"/>
        <end position="20"/>
    </location>
</feature>
<evidence type="ECO:0000313" key="3">
    <source>
        <dbReference type="EMBL" id="KAG2230945.1"/>
    </source>
</evidence>
<keyword evidence="2" id="KW-1133">Transmembrane helix</keyword>
<evidence type="ECO:0000313" key="4">
    <source>
        <dbReference type="Proteomes" id="UP000613177"/>
    </source>
</evidence>
<dbReference type="Proteomes" id="UP000613177">
    <property type="component" value="Unassembled WGS sequence"/>
</dbReference>
<organism evidence="3 4">
    <name type="scientific">Thamnidium elegans</name>
    <dbReference type="NCBI Taxonomy" id="101142"/>
    <lineage>
        <taxon>Eukaryota</taxon>
        <taxon>Fungi</taxon>
        <taxon>Fungi incertae sedis</taxon>
        <taxon>Mucoromycota</taxon>
        <taxon>Mucoromycotina</taxon>
        <taxon>Mucoromycetes</taxon>
        <taxon>Mucorales</taxon>
        <taxon>Mucorineae</taxon>
        <taxon>Mucoraceae</taxon>
        <taxon>Thamnidium</taxon>
    </lineage>
</organism>
<feature type="non-terminal residue" evidence="3">
    <location>
        <position position="1"/>
    </location>
</feature>
<sequence>MDQESENEEDDMSHSLFYSVHQQKHDINEDSIPLTLSNAYSDRSQLLFEQSEHEDYDQHDISFHHSQESPPKPSAIYLDLEENTGFQFTNPLSESLLPTSASIPPGITNVDRKYRDPLFAILYILSMAIFFLSGIIILFTTNSRSIEDYVKGSTFKTIKDSA</sequence>
<name>A0A8H7VS10_9FUNG</name>
<keyword evidence="4" id="KW-1185">Reference proteome</keyword>
<proteinExistence type="predicted"/>
<accession>A0A8H7VS10</accession>
<dbReference type="EMBL" id="JAEPRE010000175">
    <property type="protein sequence ID" value="KAG2230945.1"/>
    <property type="molecule type" value="Genomic_DNA"/>
</dbReference>
<evidence type="ECO:0000256" key="1">
    <source>
        <dbReference type="SAM" id="MobiDB-lite"/>
    </source>
</evidence>
<gene>
    <name evidence="3" type="ORF">INT48_001461</name>
</gene>
<protein>
    <submittedName>
        <fullName evidence="3">Uncharacterized protein</fullName>
    </submittedName>
</protein>
<keyword evidence="2" id="KW-0812">Transmembrane</keyword>
<comment type="caution">
    <text evidence="3">The sequence shown here is derived from an EMBL/GenBank/DDBJ whole genome shotgun (WGS) entry which is preliminary data.</text>
</comment>
<feature type="transmembrane region" description="Helical" evidence="2">
    <location>
        <begin position="118"/>
        <end position="139"/>
    </location>
</feature>
<feature type="compositionally biased region" description="Acidic residues" evidence="1">
    <location>
        <begin position="1"/>
        <end position="11"/>
    </location>
</feature>
<dbReference type="AlphaFoldDB" id="A0A8H7VS10"/>